<dbReference type="Proteomes" id="UP000218267">
    <property type="component" value="Chromosome"/>
</dbReference>
<feature type="transmembrane region" description="Helical" evidence="1">
    <location>
        <begin position="6"/>
        <end position="25"/>
    </location>
</feature>
<evidence type="ECO:0000313" key="2">
    <source>
        <dbReference type="EMBL" id="BAX80622.1"/>
    </source>
</evidence>
<protein>
    <recommendedName>
        <fullName evidence="4">Cell division protein FtsQ</fullName>
    </recommendedName>
</protein>
<reference evidence="2 3" key="1">
    <citation type="journal article" date="2018" name="Mar. Genomics">
        <title>Complete genome sequence of Marinifilaceae bacterium strain SPP2, isolated from the Antarctic marine sediment.</title>
        <authorList>
            <person name="Watanabe M."/>
            <person name="Kojima H."/>
            <person name="Fukui M."/>
        </authorList>
    </citation>
    <scope>NUCLEOTIDE SEQUENCE [LARGE SCALE GENOMIC DNA]</scope>
    <source>
        <strain evidence="2 3">SPP2</strain>
    </source>
</reference>
<keyword evidence="1" id="KW-1133">Transmembrane helix</keyword>
<organism evidence="2 3">
    <name type="scientific">Labilibaculum antarcticum</name>
    <dbReference type="NCBI Taxonomy" id="1717717"/>
    <lineage>
        <taxon>Bacteria</taxon>
        <taxon>Pseudomonadati</taxon>
        <taxon>Bacteroidota</taxon>
        <taxon>Bacteroidia</taxon>
        <taxon>Marinilabiliales</taxon>
        <taxon>Marinifilaceae</taxon>
        <taxon>Labilibaculum</taxon>
    </lineage>
</organism>
<dbReference type="KEGG" id="mbas:ALGA_2290"/>
<sequence>MLKKIASILVWVFLFGYLIVVFSFANGKSERLVISGTQVNVVDSVKRGFVREVDVERIIKRKYPQIVGASNSGINKEVLEDLIDKIPYVKKSEVYNSLSGKLIVEIKQRNPIVRILSGKGYYLDSEGEKMPLSTNYTSRVLVVSGVVNDQLIKEELFELVKFITNDEFWKSQITQIDVDKDREYVLIPRVGAHKIELGSIENFQRKFQKLNALYTKGFTKKGWNTYSKINLKYKDQVVCTKKK</sequence>
<proteinExistence type="predicted"/>
<keyword evidence="3" id="KW-1185">Reference proteome</keyword>
<gene>
    <name evidence="2" type="ORF">ALGA_2290</name>
</gene>
<dbReference type="AlphaFoldDB" id="A0A1Y1CKV4"/>
<dbReference type="RefSeq" id="WP_096429464.1">
    <property type="nucleotide sequence ID" value="NZ_AP018042.1"/>
</dbReference>
<evidence type="ECO:0000256" key="1">
    <source>
        <dbReference type="SAM" id="Phobius"/>
    </source>
</evidence>
<accession>A0A1Y1CKV4</accession>
<keyword evidence="1" id="KW-0812">Transmembrane</keyword>
<evidence type="ECO:0000313" key="3">
    <source>
        <dbReference type="Proteomes" id="UP000218267"/>
    </source>
</evidence>
<dbReference type="OrthoDB" id="1466667at2"/>
<dbReference type="EMBL" id="AP018042">
    <property type="protein sequence ID" value="BAX80622.1"/>
    <property type="molecule type" value="Genomic_DNA"/>
</dbReference>
<keyword evidence="1" id="KW-0472">Membrane</keyword>
<name>A0A1Y1CKV4_9BACT</name>
<reference evidence="3" key="2">
    <citation type="journal article" date="2020" name="Antonie Van Leeuwenhoek">
        <title>Labilibaculum antarcticum sp. nov., a novel facultative anaerobic, psychrotorelant bacterium isolated from marine sediment of Antarctica.</title>
        <authorList>
            <person name="Watanabe M."/>
            <person name="Kojima H."/>
            <person name="Fukui M."/>
        </authorList>
    </citation>
    <scope>NUCLEOTIDE SEQUENCE [LARGE SCALE GENOMIC DNA]</scope>
    <source>
        <strain evidence="3">SPP2</strain>
    </source>
</reference>
<evidence type="ECO:0008006" key="4">
    <source>
        <dbReference type="Google" id="ProtNLM"/>
    </source>
</evidence>